<reference evidence="2" key="1">
    <citation type="submission" date="2017-04" db="EMBL/GenBank/DDBJ databases">
        <title>Population genomics of picophytoplankton unveils novel chromosome hypervariability.</title>
        <authorList>
            <consortium name="DOE Joint Genome Institute"/>
            <person name="Blanc-Mathieu R."/>
            <person name="Krasovec M."/>
            <person name="Hebrard M."/>
            <person name="Yau S."/>
            <person name="Desgranges E."/>
            <person name="Martin J."/>
            <person name="Schackwitz W."/>
            <person name="Kuo A."/>
            <person name="Salin G."/>
            <person name="Donnadieu C."/>
            <person name="Desdevises Y."/>
            <person name="Sanchez-Ferandin S."/>
            <person name="Moreau H."/>
            <person name="Rivals E."/>
            <person name="Grigoriev I.V."/>
            <person name="Grimsley N."/>
            <person name="Eyre-Walker A."/>
            <person name="Piganeau G."/>
        </authorList>
    </citation>
    <scope>NUCLEOTIDE SEQUENCE [LARGE SCALE GENOMIC DNA]</scope>
    <source>
        <strain evidence="2">RCC 1115</strain>
    </source>
</reference>
<evidence type="ECO:0000313" key="2">
    <source>
        <dbReference type="EMBL" id="OUS42769.1"/>
    </source>
</evidence>
<sequence length="281" mass="27713">MRRRPSRARALAVTTATIVSWALTCDANPSFVQCDRTTRTNGGAVGEDVATRNTIMGRSVITATSGVIDLASGSASTYNASTTVTFDLSALNVGAFVHASGGTVSGLGSAWTARTGCATTSVHYTQSSGTTYGGVTWTAPSDVSNLPTVDIWVGSAGGNNQAVTRRKLTLTRDGNWNAPPPSTPTCDASAVPTNGASAGDCTATLAAGATCQPVCASGYTVSGTSACSSSGVLAPATCTATPDPTPGGGYGSSGSSSSAASRVVSLSASLAFATFLGGALA</sequence>
<proteinExistence type="predicted"/>
<feature type="signal peptide" evidence="1">
    <location>
        <begin position="1"/>
        <end position="27"/>
    </location>
</feature>
<organism evidence="2">
    <name type="scientific">Ostreococcus tauri</name>
    <name type="common">Marine green alga</name>
    <dbReference type="NCBI Taxonomy" id="70448"/>
    <lineage>
        <taxon>Eukaryota</taxon>
        <taxon>Viridiplantae</taxon>
        <taxon>Chlorophyta</taxon>
        <taxon>Mamiellophyceae</taxon>
        <taxon>Mamiellales</taxon>
        <taxon>Bathycoccaceae</taxon>
        <taxon>Ostreococcus</taxon>
    </lineage>
</organism>
<evidence type="ECO:0000256" key="1">
    <source>
        <dbReference type="SAM" id="SignalP"/>
    </source>
</evidence>
<protein>
    <submittedName>
        <fullName evidence="2">Muc19</fullName>
    </submittedName>
</protein>
<dbReference type="AlphaFoldDB" id="A0A1Y5HZR3"/>
<accession>A0A1Y5HZR3</accession>
<dbReference type="EMBL" id="KZ155838">
    <property type="protein sequence ID" value="OUS42769.1"/>
    <property type="molecule type" value="Genomic_DNA"/>
</dbReference>
<dbReference type="Proteomes" id="UP000195557">
    <property type="component" value="Unassembled WGS sequence"/>
</dbReference>
<feature type="chain" id="PRO_5012893054" evidence="1">
    <location>
        <begin position="28"/>
        <end position="281"/>
    </location>
</feature>
<name>A0A1Y5HZR3_OSTTA</name>
<gene>
    <name evidence="2" type="ORF">BE221DRAFT_1533</name>
</gene>
<keyword evidence="1" id="KW-0732">Signal</keyword>